<proteinExistence type="predicted"/>
<reference evidence="2" key="2">
    <citation type="submission" date="2020-10" db="EMBL/GenBank/DDBJ databases">
        <authorList>
            <person name="Cooper E.A."/>
            <person name="Brenton Z.W."/>
            <person name="Flinn B.S."/>
            <person name="Jenkins J."/>
            <person name="Shu S."/>
            <person name="Flowers D."/>
            <person name="Luo F."/>
            <person name="Wang Y."/>
            <person name="Xia P."/>
            <person name="Barry K."/>
            <person name="Daum C."/>
            <person name="Lipzen A."/>
            <person name="Yoshinaga Y."/>
            <person name="Schmutz J."/>
            <person name="Saski C."/>
            <person name="Vermerris W."/>
            <person name="Kresovich S."/>
        </authorList>
    </citation>
    <scope>NUCLEOTIDE SEQUENCE</scope>
</reference>
<sequence>MSLVERNGTQCNATMDLTPRQEATSIDQQRLVHPRTGPSDRDGWMDGWMAPTPFSRSCFLDSYGTACLQSPSTRQVHACHTQKH</sequence>
<evidence type="ECO:0000256" key="1">
    <source>
        <dbReference type="SAM" id="MobiDB-lite"/>
    </source>
</evidence>
<dbReference type="AlphaFoldDB" id="A0A921Q734"/>
<evidence type="ECO:0000313" key="2">
    <source>
        <dbReference type="EMBL" id="KAG0516318.1"/>
    </source>
</evidence>
<gene>
    <name evidence="2" type="ORF">BDA96_10G351700</name>
</gene>
<protein>
    <submittedName>
        <fullName evidence="2">Uncharacterized protein</fullName>
    </submittedName>
</protein>
<name>A0A921Q734_SORBI</name>
<feature type="region of interest" description="Disordered" evidence="1">
    <location>
        <begin position="1"/>
        <end position="26"/>
    </location>
</feature>
<dbReference type="Proteomes" id="UP000807115">
    <property type="component" value="Chromosome 10"/>
</dbReference>
<organism evidence="2 3">
    <name type="scientific">Sorghum bicolor</name>
    <name type="common">Sorghum</name>
    <name type="synonym">Sorghum vulgare</name>
    <dbReference type="NCBI Taxonomy" id="4558"/>
    <lineage>
        <taxon>Eukaryota</taxon>
        <taxon>Viridiplantae</taxon>
        <taxon>Streptophyta</taxon>
        <taxon>Embryophyta</taxon>
        <taxon>Tracheophyta</taxon>
        <taxon>Spermatophyta</taxon>
        <taxon>Magnoliopsida</taxon>
        <taxon>Liliopsida</taxon>
        <taxon>Poales</taxon>
        <taxon>Poaceae</taxon>
        <taxon>PACMAD clade</taxon>
        <taxon>Panicoideae</taxon>
        <taxon>Andropogonodae</taxon>
        <taxon>Andropogoneae</taxon>
        <taxon>Sorghinae</taxon>
        <taxon>Sorghum</taxon>
    </lineage>
</organism>
<dbReference type="EMBL" id="CM027689">
    <property type="protein sequence ID" value="KAG0516318.1"/>
    <property type="molecule type" value="Genomic_DNA"/>
</dbReference>
<evidence type="ECO:0000313" key="3">
    <source>
        <dbReference type="Proteomes" id="UP000807115"/>
    </source>
</evidence>
<accession>A0A921Q734</accession>
<comment type="caution">
    <text evidence="2">The sequence shown here is derived from an EMBL/GenBank/DDBJ whole genome shotgun (WGS) entry which is preliminary data.</text>
</comment>
<reference evidence="2" key="1">
    <citation type="journal article" date="2019" name="BMC Genomics">
        <title>A new reference genome for Sorghum bicolor reveals high levels of sequence similarity between sweet and grain genotypes: implications for the genetics of sugar metabolism.</title>
        <authorList>
            <person name="Cooper E.A."/>
            <person name="Brenton Z.W."/>
            <person name="Flinn B.S."/>
            <person name="Jenkins J."/>
            <person name="Shu S."/>
            <person name="Flowers D."/>
            <person name="Luo F."/>
            <person name="Wang Y."/>
            <person name="Xia P."/>
            <person name="Barry K."/>
            <person name="Daum C."/>
            <person name="Lipzen A."/>
            <person name="Yoshinaga Y."/>
            <person name="Schmutz J."/>
            <person name="Saski C."/>
            <person name="Vermerris W."/>
            <person name="Kresovich S."/>
        </authorList>
    </citation>
    <scope>NUCLEOTIDE SEQUENCE</scope>
</reference>
<feature type="compositionally biased region" description="Polar residues" evidence="1">
    <location>
        <begin position="7"/>
        <end position="26"/>
    </location>
</feature>